<dbReference type="Proteomes" id="UP001276840">
    <property type="component" value="Unassembled WGS sequence"/>
</dbReference>
<dbReference type="RefSeq" id="WP_320233059.1">
    <property type="nucleotide sequence ID" value="NZ_JAVIJF010000007.1"/>
</dbReference>
<evidence type="ECO:0000313" key="1">
    <source>
        <dbReference type="EMBL" id="MDX8525139.1"/>
    </source>
</evidence>
<dbReference type="EMBL" id="JAVIJF010000007">
    <property type="protein sequence ID" value="MDX8525139.1"/>
    <property type="molecule type" value="Genomic_DNA"/>
</dbReference>
<name>A0ABU4ZIE4_9HYPH</name>
<organism evidence="1 2">
    <name type="scientific">Mesorhizobium montanum</name>
    <dbReference type="NCBI Taxonomy" id="3072323"/>
    <lineage>
        <taxon>Bacteria</taxon>
        <taxon>Pseudomonadati</taxon>
        <taxon>Pseudomonadota</taxon>
        <taxon>Alphaproteobacteria</taxon>
        <taxon>Hyphomicrobiales</taxon>
        <taxon>Phyllobacteriaceae</taxon>
        <taxon>Mesorhizobium</taxon>
    </lineage>
</organism>
<protein>
    <submittedName>
        <fullName evidence="1">Uncharacterized protein</fullName>
    </submittedName>
</protein>
<gene>
    <name evidence="1" type="ORF">RFM68_11520</name>
</gene>
<sequence length="164" mass="18231">MPTRIARSEDCQPVTSINDLLLEDAGWFARNRHLPFRYRVIDRKTFLDGLTASAGERGFSSSAPHGGASSVSERLLIVTLLTESPDRSGMAVPTMMVFPDPTEQHVDRARQGDIDLGFELLLDGARQKDATMIDMLRRLVIRAEVKVPAEWDIWGVASHAVVML</sequence>
<keyword evidence="2" id="KW-1185">Reference proteome</keyword>
<comment type="caution">
    <text evidence="1">The sequence shown here is derived from an EMBL/GenBank/DDBJ whole genome shotgun (WGS) entry which is preliminary data.</text>
</comment>
<reference evidence="1 2" key="1">
    <citation type="submission" date="2023-08" db="EMBL/GenBank/DDBJ databases">
        <title>Implementing the SeqCode for naming new Mesorhizobium species isolated from Vachellia karroo root nodules.</title>
        <authorList>
            <person name="Van Lill M."/>
        </authorList>
    </citation>
    <scope>NUCLEOTIDE SEQUENCE [LARGE SCALE GENOMIC DNA]</scope>
    <source>
        <strain evidence="1 2">MSK 1335</strain>
    </source>
</reference>
<accession>A0ABU4ZIE4</accession>
<evidence type="ECO:0000313" key="2">
    <source>
        <dbReference type="Proteomes" id="UP001276840"/>
    </source>
</evidence>
<proteinExistence type="predicted"/>